<dbReference type="InterPro" id="IPR011011">
    <property type="entry name" value="Znf_FYVE_PHD"/>
</dbReference>
<proteinExistence type="predicted"/>
<dbReference type="PROSITE" id="PS01359">
    <property type="entry name" value="ZF_PHD_1"/>
    <property type="match status" value="1"/>
</dbReference>
<dbReference type="PANTHER" id="PTHR46309:SF1">
    <property type="entry name" value="PHD FINGER PROTEIN 12"/>
    <property type="match status" value="1"/>
</dbReference>
<evidence type="ECO:0000256" key="3">
    <source>
        <dbReference type="ARBA" id="ARBA00022833"/>
    </source>
</evidence>
<evidence type="ECO:0000256" key="2">
    <source>
        <dbReference type="ARBA" id="ARBA00022771"/>
    </source>
</evidence>
<evidence type="ECO:0000313" key="7">
    <source>
        <dbReference type="WBParaSite" id="PSAMB.scaffold22848size470.g38735.t1"/>
    </source>
</evidence>
<name>A0A914VNP7_9BILA</name>
<dbReference type="GO" id="GO:0000122">
    <property type="term" value="P:negative regulation of transcription by RNA polymerase II"/>
    <property type="evidence" value="ECO:0007669"/>
    <property type="project" value="TreeGrafter"/>
</dbReference>
<dbReference type="InterPro" id="IPR019786">
    <property type="entry name" value="Zinc_finger_PHD-type_CS"/>
</dbReference>
<dbReference type="SMART" id="SM00249">
    <property type="entry name" value="PHD"/>
    <property type="match status" value="1"/>
</dbReference>
<dbReference type="GO" id="GO:0070822">
    <property type="term" value="C:Sin3-type complex"/>
    <property type="evidence" value="ECO:0007669"/>
    <property type="project" value="TreeGrafter"/>
</dbReference>
<keyword evidence="1" id="KW-0479">Metal-binding</keyword>
<evidence type="ECO:0000256" key="1">
    <source>
        <dbReference type="ARBA" id="ARBA00022723"/>
    </source>
</evidence>
<evidence type="ECO:0000259" key="5">
    <source>
        <dbReference type="PROSITE" id="PS50016"/>
    </source>
</evidence>
<dbReference type="AlphaFoldDB" id="A0A914VNP7"/>
<dbReference type="Gene3D" id="3.30.40.10">
    <property type="entry name" value="Zinc/RING finger domain, C3HC4 (zinc finger)"/>
    <property type="match status" value="1"/>
</dbReference>
<dbReference type="WBParaSite" id="PSAMB.scaffold22848size470.g38735.t1">
    <property type="protein sequence ID" value="PSAMB.scaffold22848size470.g38735.t1"/>
    <property type="gene ID" value="PSAMB.scaffold22848size470.g38735"/>
</dbReference>
<keyword evidence="2 4" id="KW-0863">Zinc-finger</keyword>
<dbReference type="GO" id="GO:0003714">
    <property type="term" value="F:transcription corepressor activity"/>
    <property type="evidence" value="ECO:0007669"/>
    <property type="project" value="InterPro"/>
</dbReference>
<dbReference type="InterPro" id="IPR001965">
    <property type="entry name" value="Znf_PHD"/>
</dbReference>
<sequence>MSARTATPAVVSVYDHENGLLDQIEALTAPPAFNGKGPTYKKTGGGRGRCQPLQRWKSVNSQYCNACREGGELLCCDRCPASFHLLCHEPPINPQHIPTGKWLCNRCCSCPEVGQPENETAEEPPLAKAASKV</sequence>
<dbReference type="Pfam" id="PF00628">
    <property type="entry name" value="PHD"/>
    <property type="match status" value="1"/>
</dbReference>
<keyword evidence="6" id="KW-1185">Reference proteome</keyword>
<evidence type="ECO:0000313" key="6">
    <source>
        <dbReference type="Proteomes" id="UP000887566"/>
    </source>
</evidence>
<dbReference type="PROSITE" id="PS50016">
    <property type="entry name" value="ZF_PHD_2"/>
    <property type="match status" value="1"/>
</dbReference>
<reference evidence="7" key="1">
    <citation type="submission" date="2022-11" db="UniProtKB">
        <authorList>
            <consortium name="WormBaseParasite"/>
        </authorList>
    </citation>
    <scope>IDENTIFICATION</scope>
</reference>
<dbReference type="GO" id="GO:0008270">
    <property type="term" value="F:zinc ion binding"/>
    <property type="evidence" value="ECO:0007669"/>
    <property type="project" value="UniProtKB-KW"/>
</dbReference>
<organism evidence="6 7">
    <name type="scientific">Plectus sambesii</name>
    <dbReference type="NCBI Taxonomy" id="2011161"/>
    <lineage>
        <taxon>Eukaryota</taxon>
        <taxon>Metazoa</taxon>
        <taxon>Ecdysozoa</taxon>
        <taxon>Nematoda</taxon>
        <taxon>Chromadorea</taxon>
        <taxon>Plectida</taxon>
        <taxon>Plectina</taxon>
        <taxon>Plectoidea</taxon>
        <taxon>Plectidae</taxon>
        <taxon>Plectus</taxon>
    </lineage>
</organism>
<dbReference type="InterPro" id="IPR013083">
    <property type="entry name" value="Znf_RING/FYVE/PHD"/>
</dbReference>
<dbReference type="Proteomes" id="UP000887566">
    <property type="component" value="Unplaced"/>
</dbReference>
<protein>
    <submittedName>
        <fullName evidence="7">PHD-type domain-containing protein</fullName>
    </submittedName>
</protein>
<dbReference type="SUPFAM" id="SSF57903">
    <property type="entry name" value="FYVE/PHD zinc finger"/>
    <property type="match status" value="1"/>
</dbReference>
<dbReference type="InterPro" id="IPR019787">
    <property type="entry name" value="Znf_PHD-finger"/>
</dbReference>
<dbReference type="InterPro" id="IPR042163">
    <property type="entry name" value="PHF12"/>
</dbReference>
<evidence type="ECO:0000256" key="4">
    <source>
        <dbReference type="PROSITE-ProRule" id="PRU00146"/>
    </source>
</evidence>
<keyword evidence="3" id="KW-0862">Zinc</keyword>
<dbReference type="PANTHER" id="PTHR46309">
    <property type="entry name" value="PHD FINGER PROTEIN 12"/>
    <property type="match status" value="1"/>
</dbReference>
<accession>A0A914VNP7</accession>
<feature type="domain" description="PHD-type" evidence="5">
    <location>
        <begin position="61"/>
        <end position="110"/>
    </location>
</feature>